<sequence>MTQSAASIVGVTTKYSTLCGPLNRLLDGGLKQGCILELSGAPGCGKEALAVNISRSYVDSSKGVLFIDMQNMTTPATLDRLLRKSSHTVSAYQKLVRHLQLHTLLDLMVFLQNLPSYLQNHPDIALIVLNSLSFPFQSPDVTYAVRNAVLDKVKQILAKTVASTRVTVVITSQLATKMYKADGSAANFDTGSRAIMVPLLGPSTFTTLPNDPSLNFV</sequence>
<comment type="subcellular location">
    <subcellularLocation>
        <location evidence="1">Nucleus</location>
    </subcellularLocation>
</comment>
<keyword evidence="9" id="KW-1185">Reference proteome</keyword>
<dbReference type="HOGENOM" id="CLU_075134_0_0_1"/>
<accession>J7RV69</accession>
<dbReference type="InterPro" id="IPR013632">
    <property type="entry name" value="Rad51_C"/>
</dbReference>
<evidence type="ECO:0000313" key="8">
    <source>
        <dbReference type="EMBL" id="CCL98230.1"/>
    </source>
</evidence>
<dbReference type="STRING" id="599839.J7RV69"/>
<keyword evidence="4" id="KW-0067">ATP-binding</keyword>
<dbReference type="GO" id="GO:0033065">
    <property type="term" value="C:Rad51C-XRCC3 complex"/>
    <property type="evidence" value="ECO:0007669"/>
    <property type="project" value="TreeGrafter"/>
</dbReference>
<dbReference type="EMBL" id="HE796872">
    <property type="protein sequence ID" value="CCL98230.1"/>
    <property type="molecule type" value="Genomic_DNA"/>
</dbReference>
<keyword evidence="5" id="KW-0234">DNA repair</keyword>
<name>J7RV69_9APHY</name>
<dbReference type="InterPro" id="IPR052093">
    <property type="entry name" value="HR_Repair_Mediator"/>
</dbReference>
<dbReference type="GO" id="GO:0005524">
    <property type="term" value="F:ATP binding"/>
    <property type="evidence" value="ECO:0007669"/>
    <property type="project" value="UniProtKB-KW"/>
</dbReference>
<evidence type="ECO:0000256" key="1">
    <source>
        <dbReference type="ARBA" id="ARBA00004123"/>
    </source>
</evidence>
<dbReference type="PANTHER" id="PTHR46239">
    <property type="entry name" value="DNA REPAIR PROTEIN RAD51 HOMOLOG 3 RAD51C"/>
    <property type="match status" value="1"/>
</dbReference>
<dbReference type="Proteomes" id="UP000006352">
    <property type="component" value="Unassembled WGS sequence"/>
</dbReference>
<evidence type="ECO:0000256" key="4">
    <source>
        <dbReference type="ARBA" id="ARBA00022840"/>
    </source>
</evidence>
<dbReference type="Gene3D" id="3.40.50.300">
    <property type="entry name" value="P-loop containing nucleotide triphosphate hydrolases"/>
    <property type="match status" value="1"/>
</dbReference>
<dbReference type="PANTHER" id="PTHR46239:SF1">
    <property type="entry name" value="DNA REPAIR PROTEIN RAD51 HOMOLOG 3"/>
    <property type="match status" value="1"/>
</dbReference>
<evidence type="ECO:0000256" key="3">
    <source>
        <dbReference type="ARBA" id="ARBA00022763"/>
    </source>
</evidence>
<evidence type="ECO:0000256" key="2">
    <source>
        <dbReference type="ARBA" id="ARBA00022741"/>
    </source>
</evidence>
<organism evidence="8 9">
    <name type="scientific">Fibroporia radiculosa</name>
    <dbReference type="NCBI Taxonomy" id="599839"/>
    <lineage>
        <taxon>Eukaryota</taxon>
        <taxon>Fungi</taxon>
        <taxon>Dikarya</taxon>
        <taxon>Basidiomycota</taxon>
        <taxon>Agaricomycotina</taxon>
        <taxon>Agaricomycetes</taxon>
        <taxon>Polyporales</taxon>
        <taxon>Fibroporiaceae</taxon>
        <taxon>Fibroporia</taxon>
    </lineage>
</organism>
<dbReference type="OrthoDB" id="5957327at2759"/>
<dbReference type="SUPFAM" id="SSF52540">
    <property type="entry name" value="P-loop containing nucleoside triphosphate hydrolases"/>
    <property type="match status" value="1"/>
</dbReference>
<dbReference type="InterPro" id="IPR027417">
    <property type="entry name" value="P-loop_NTPase"/>
</dbReference>
<proteinExistence type="predicted"/>
<dbReference type="GO" id="GO:0000400">
    <property type="term" value="F:four-way junction DNA binding"/>
    <property type="evidence" value="ECO:0007669"/>
    <property type="project" value="TreeGrafter"/>
</dbReference>
<dbReference type="Pfam" id="PF08423">
    <property type="entry name" value="Rad51"/>
    <property type="match status" value="1"/>
</dbReference>
<keyword evidence="2" id="KW-0547">Nucleotide-binding</keyword>
<dbReference type="RefSeq" id="XP_012177513.1">
    <property type="nucleotide sequence ID" value="XM_012322123.1"/>
</dbReference>
<dbReference type="GO" id="GO:0008821">
    <property type="term" value="F:crossover junction DNA endonuclease activity"/>
    <property type="evidence" value="ECO:0007669"/>
    <property type="project" value="TreeGrafter"/>
</dbReference>
<dbReference type="GO" id="GO:0000707">
    <property type="term" value="P:meiotic DNA recombinase assembly"/>
    <property type="evidence" value="ECO:0007669"/>
    <property type="project" value="TreeGrafter"/>
</dbReference>
<dbReference type="InParanoid" id="J7RV69"/>
<dbReference type="GO" id="GO:0005657">
    <property type="term" value="C:replication fork"/>
    <property type="evidence" value="ECO:0007669"/>
    <property type="project" value="TreeGrafter"/>
</dbReference>
<feature type="domain" description="Rad51-like C-terminal" evidence="7">
    <location>
        <begin position="16"/>
        <end position="189"/>
    </location>
</feature>
<dbReference type="GO" id="GO:0033063">
    <property type="term" value="C:Rad51B-Rad51C-Rad51D-XRCC2 complex"/>
    <property type="evidence" value="ECO:0007669"/>
    <property type="project" value="TreeGrafter"/>
</dbReference>
<dbReference type="AlphaFoldDB" id="J7RV69"/>
<reference evidence="8 9" key="1">
    <citation type="journal article" date="2012" name="Appl. Environ. Microbiol.">
        <title>Short-read sequencing for genomic analysis of the brown rot fungus Fibroporia radiculosa.</title>
        <authorList>
            <person name="Tang J.D."/>
            <person name="Perkins A.D."/>
            <person name="Sonstegard T.S."/>
            <person name="Schroeder S.G."/>
            <person name="Burgess S.C."/>
            <person name="Diehl S.V."/>
        </authorList>
    </citation>
    <scope>NUCLEOTIDE SEQUENCE [LARGE SCALE GENOMIC DNA]</scope>
    <source>
        <strain evidence="8 9">TFFH 294</strain>
    </source>
</reference>
<evidence type="ECO:0000256" key="6">
    <source>
        <dbReference type="ARBA" id="ARBA00023242"/>
    </source>
</evidence>
<evidence type="ECO:0000256" key="5">
    <source>
        <dbReference type="ARBA" id="ARBA00023204"/>
    </source>
</evidence>
<keyword evidence="6" id="KW-0539">Nucleus</keyword>
<dbReference type="GO" id="GO:0007131">
    <property type="term" value="P:reciprocal meiotic recombination"/>
    <property type="evidence" value="ECO:0007669"/>
    <property type="project" value="TreeGrafter"/>
</dbReference>
<protein>
    <recommendedName>
        <fullName evidence="7">Rad51-like C-terminal domain-containing protein</fullName>
    </recommendedName>
</protein>
<evidence type="ECO:0000313" key="9">
    <source>
        <dbReference type="Proteomes" id="UP000006352"/>
    </source>
</evidence>
<gene>
    <name evidence="8" type="ORF">FIBRA_00224</name>
</gene>
<evidence type="ECO:0000259" key="7">
    <source>
        <dbReference type="Pfam" id="PF08423"/>
    </source>
</evidence>
<keyword evidence="3" id="KW-0227">DNA damage</keyword>
<dbReference type="GeneID" id="24093141"/>